<evidence type="ECO:0000256" key="5">
    <source>
        <dbReference type="ARBA" id="ARBA00023125"/>
    </source>
</evidence>
<dbReference type="Pfam" id="PF04545">
    <property type="entry name" value="Sigma70_r4"/>
    <property type="match status" value="1"/>
</dbReference>
<dbReference type="InterPro" id="IPR007630">
    <property type="entry name" value="RNA_pol_sigma70_r4"/>
</dbReference>
<keyword evidence="4" id="KW-0731">Sigma factor</keyword>
<dbReference type="InterPro" id="IPR050813">
    <property type="entry name" value="Sigma-70_Factor"/>
</dbReference>
<keyword evidence="5" id="KW-0238">DNA-binding</keyword>
<feature type="domain" description="HTH cro/C1-type" evidence="7">
    <location>
        <begin position="205"/>
        <end position="226"/>
    </location>
</feature>
<sequence>MTFQNEERTVLFSNEVAEQTPWEDTETIEAASAQETKESEEVVEYVKLPLTDAEKDKHAREDESLVFYVVKMFENSGVDYDELVSIAMVGFAKALHAFDKNRLVKFSTYSINCIKNEILFFLRKERNHVKNSISMNCVLSVDKNGNSLSLEDTVSTFDKDERSVEDDIVLSDEIKLLRSALSDLSDKEQYIITYRYGLDRGITKTQREIADAIGMSQANVSKIEKNILDKVKKILKDRYHMTEELFAS</sequence>
<reference evidence="8 9" key="1">
    <citation type="journal article" date="2011" name="J. Bacteriol.">
        <title>Complete genome sequence of Paenibacillus polymyxa SC2, a strain of plant growth-promoting Rhizobacterium with broad-spectrum antimicrobial activity.</title>
        <authorList>
            <person name="Ma M."/>
            <person name="Wang C."/>
            <person name="Ding Y."/>
            <person name="Li L."/>
            <person name="Shen D."/>
            <person name="Jiang X."/>
            <person name="Guan D."/>
            <person name="Cao F."/>
            <person name="Chen H."/>
            <person name="Feng R."/>
            <person name="Wang X."/>
            <person name="Ge Y."/>
            <person name="Yao L."/>
            <person name="Bing X."/>
            <person name="Yang X."/>
            <person name="Li J."/>
            <person name="Du B."/>
        </authorList>
    </citation>
    <scope>NUCLEOTIDE SEQUENCE [LARGE SCALE GENOMIC DNA]</scope>
    <source>
        <strain evidence="8 9">SC2</strain>
        <plasmid evidence="9">pSC2</plasmid>
    </source>
</reference>
<dbReference type="PIRSF" id="PIRSF000770">
    <property type="entry name" value="RNA_pol_sigma-SigE/K"/>
    <property type="match status" value="1"/>
</dbReference>
<evidence type="ECO:0000256" key="1">
    <source>
        <dbReference type="ARBA" id="ARBA00007788"/>
    </source>
</evidence>
<dbReference type="Gene3D" id="1.20.120.1810">
    <property type="match status" value="1"/>
</dbReference>
<dbReference type="PANTHER" id="PTHR30376:SF3">
    <property type="entry name" value="RNA POLYMERASE SIGMA FACTOR RPOH"/>
    <property type="match status" value="1"/>
</dbReference>
<comment type="similarity">
    <text evidence="1">Belongs to the sigma-70 factor family.</text>
</comment>
<evidence type="ECO:0000256" key="6">
    <source>
        <dbReference type="ARBA" id="ARBA00023163"/>
    </source>
</evidence>
<dbReference type="InterPro" id="IPR013325">
    <property type="entry name" value="RNA_pol_sigma_r2"/>
</dbReference>
<evidence type="ECO:0000313" key="9">
    <source>
        <dbReference type="Proteomes" id="UP000006868"/>
    </source>
</evidence>
<dbReference type="AlphaFoldDB" id="E3EKU9"/>
<dbReference type="GO" id="GO:0003677">
    <property type="term" value="F:DNA binding"/>
    <property type="evidence" value="ECO:0007669"/>
    <property type="project" value="UniProtKB-KW"/>
</dbReference>
<dbReference type="InterPro" id="IPR013324">
    <property type="entry name" value="RNA_pol_sigma_r3/r4-like"/>
</dbReference>
<accession>E3EKU9</accession>
<dbReference type="PROSITE" id="PS50943">
    <property type="entry name" value="HTH_CROC1"/>
    <property type="match status" value="1"/>
</dbReference>
<geneLocation type="plasmid" evidence="8 9">
    <name>pSC2</name>
</geneLocation>
<dbReference type="InterPro" id="IPR000943">
    <property type="entry name" value="RNA_pol_sigma70"/>
</dbReference>
<keyword evidence="3" id="KW-0805">Transcription regulation</keyword>
<evidence type="ECO:0000313" key="8">
    <source>
        <dbReference type="EMBL" id="ADO59550.1"/>
    </source>
</evidence>
<dbReference type="SUPFAM" id="SSF88946">
    <property type="entry name" value="Sigma2 domain of RNA polymerase sigma factors"/>
    <property type="match status" value="1"/>
</dbReference>
<name>E3EKU9_PAEPS</name>
<dbReference type="InterPro" id="IPR007627">
    <property type="entry name" value="RNA_pol_sigma70_r2"/>
</dbReference>
<evidence type="ECO:0000256" key="4">
    <source>
        <dbReference type="ARBA" id="ARBA00023082"/>
    </source>
</evidence>
<organism evidence="8 9">
    <name type="scientific">Paenibacillus polymyxa (strain SC2)</name>
    <name type="common">Bacillus polymyxa</name>
    <dbReference type="NCBI Taxonomy" id="886882"/>
    <lineage>
        <taxon>Bacteria</taxon>
        <taxon>Bacillati</taxon>
        <taxon>Bacillota</taxon>
        <taxon>Bacilli</taxon>
        <taxon>Bacillales</taxon>
        <taxon>Paenibacillaceae</taxon>
        <taxon>Paenibacillus</taxon>
    </lineage>
</organism>
<dbReference type="Gene3D" id="1.20.140.160">
    <property type="match status" value="1"/>
</dbReference>
<dbReference type="EMBL" id="CP002214">
    <property type="protein sequence ID" value="ADO59550.1"/>
    <property type="molecule type" value="Genomic_DNA"/>
</dbReference>
<dbReference type="KEGG" id="ppm:PPSC2_27345"/>
<dbReference type="GO" id="GO:0006352">
    <property type="term" value="P:DNA-templated transcription initiation"/>
    <property type="evidence" value="ECO:0007669"/>
    <property type="project" value="InterPro"/>
</dbReference>
<dbReference type="Proteomes" id="UP000006868">
    <property type="component" value="Plasmid pSC2"/>
</dbReference>
<proteinExistence type="inferred from homology"/>
<dbReference type="InterPro" id="IPR001387">
    <property type="entry name" value="Cro/C1-type_HTH"/>
</dbReference>
<dbReference type="eggNOG" id="COG1191">
    <property type="taxonomic scope" value="Bacteria"/>
</dbReference>
<evidence type="ECO:0000256" key="2">
    <source>
        <dbReference type="ARBA" id="ARBA00022969"/>
    </source>
</evidence>
<gene>
    <name evidence="8" type="ORF">PPSC2_27345</name>
</gene>
<dbReference type="NCBIfam" id="TIGR02937">
    <property type="entry name" value="sigma70-ECF"/>
    <property type="match status" value="1"/>
</dbReference>
<dbReference type="RefSeq" id="WP_013385964.1">
    <property type="nucleotide sequence ID" value="NC_014628.2"/>
</dbReference>
<protein>
    <submittedName>
        <fullName evidence="8">Sporulation protein</fullName>
    </submittedName>
</protein>
<keyword evidence="8" id="KW-0614">Plasmid</keyword>
<dbReference type="PANTHER" id="PTHR30376">
    <property type="entry name" value="SIGMA FACTOR RPOH HEAT SHOCK RELATED"/>
    <property type="match status" value="1"/>
</dbReference>
<dbReference type="Pfam" id="PF04542">
    <property type="entry name" value="Sigma70_r2"/>
    <property type="match status" value="1"/>
</dbReference>
<dbReference type="PATRIC" id="fig|886882.15.peg.5787"/>
<keyword evidence="2" id="KW-0749">Sporulation</keyword>
<dbReference type="InterPro" id="IPR014284">
    <property type="entry name" value="RNA_pol_sigma-70_dom"/>
</dbReference>
<dbReference type="SUPFAM" id="SSF88659">
    <property type="entry name" value="Sigma3 and sigma4 domains of RNA polymerase sigma factors"/>
    <property type="match status" value="1"/>
</dbReference>
<dbReference type="GO" id="GO:0016987">
    <property type="term" value="F:sigma factor activity"/>
    <property type="evidence" value="ECO:0007669"/>
    <property type="project" value="UniProtKB-KW"/>
</dbReference>
<evidence type="ECO:0000256" key="3">
    <source>
        <dbReference type="ARBA" id="ARBA00023015"/>
    </source>
</evidence>
<keyword evidence="6" id="KW-0804">Transcription</keyword>
<dbReference type="HOGENOM" id="CLU_014793_8_7_9"/>
<dbReference type="GO" id="GO:0030435">
    <property type="term" value="P:sporulation resulting in formation of a cellular spore"/>
    <property type="evidence" value="ECO:0007669"/>
    <property type="project" value="UniProtKB-KW"/>
</dbReference>
<evidence type="ECO:0000259" key="7">
    <source>
        <dbReference type="PROSITE" id="PS50943"/>
    </source>
</evidence>
<dbReference type="PRINTS" id="PR00046">
    <property type="entry name" value="SIGMA70FCT"/>
</dbReference>
<dbReference type="CDD" id="cd06171">
    <property type="entry name" value="Sigma70_r4"/>
    <property type="match status" value="1"/>
</dbReference>